<proteinExistence type="predicted"/>
<keyword evidence="2" id="KW-0812">Transmembrane</keyword>
<reference evidence="4" key="1">
    <citation type="journal article" date="2019" name="Int. J. Syst. Evol. Microbiol.">
        <title>The Global Catalogue of Microorganisms (GCM) 10K type strain sequencing project: providing services to taxonomists for standard genome sequencing and annotation.</title>
        <authorList>
            <consortium name="The Broad Institute Genomics Platform"/>
            <consortium name="The Broad Institute Genome Sequencing Center for Infectious Disease"/>
            <person name="Wu L."/>
            <person name="Ma J."/>
        </authorList>
    </citation>
    <scope>NUCLEOTIDE SEQUENCE [LARGE SCALE GENOMIC DNA]</scope>
    <source>
        <strain evidence="4">JCM 17809</strain>
    </source>
</reference>
<feature type="transmembrane region" description="Helical" evidence="2">
    <location>
        <begin position="94"/>
        <end position="114"/>
    </location>
</feature>
<feature type="transmembrane region" description="Helical" evidence="2">
    <location>
        <begin position="120"/>
        <end position="145"/>
    </location>
</feature>
<evidence type="ECO:0000256" key="1">
    <source>
        <dbReference type="SAM" id="MobiDB-lite"/>
    </source>
</evidence>
<evidence type="ECO:0000256" key="2">
    <source>
        <dbReference type="SAM" id="Phobius"/>
    </source>
</evidence>
<feature type="transmembrane region" description="Helical" evidence="2">
    <location>
        <begin position="43"/>
        <end position="73"/>
    </location>
</feature>
<gene>
    <name evidence="3" type="ORF">GCM10023168_03190</name>
</gene>
<sequence length="425" mass="45084">MWWERTFWPLPLAGMVVAFLLQDLTVTIDESLADLEGSIISPAAALTLLAAVGGGMVTFTGFVFSVILLMLQYGSATYSPRSVSYFLRLRRTQLVLAAFLGTITFSFLALVEVGSGGRDAFAPVASVAVCVSLLLVSLIGFLALIQGVGSTLKVDGLLSAWGRMAQRQLSRQAMANHGDAAPPEPDADGPADGRAAHGEPPDLDAGRGALVIRHPGRTGQVVAIDGAHLGRLARRAGSEVVLLVRLGDGVGPGTAVARVHGPPVPPRHVARCVLVAPERSLVHDPLYAVRLLTDVSLRALSPAVNDPTTAVRSLHEIEDVLRTAAARELGTVRIAAGAGSVTLPGATWDDVVDLCLLEVVEVSTGQPQVVRRLTALLRDLLDDVPEHRRAPLRRYLTRLEAAVHDAGHDPDVWLRRDRQGVGGGR</sequence>
<dbReference type="InterPro" id="IPR018723">
    <property type="entry name" value="DUF2254_membrane"/>
</dbReference>
<evidence type="ECO:0000313" key="4">
    <source>
        <dbReference type="Proteomes" id="UP001500945"/>
    </source>
</evidence>
<organism evidence="3 4">
    <name type="scientific">Fodinibacter luteus</name>
    <dbReference type="NCBI Taxonomy" id="552064"/>
    <lineage>
        <taxon>Bacteria</taxon>
        <taxon>Bacillati</taxon>
        <taxon>Actinomycetota</taxon>
        <taxon>Actinomycetes</taxon>
        <taxon>Micrococcales</taxon>
        <taxon>Intrasporangiaceae</taxon>
        <taxon>Fodinibacter (ex Wang et al. 2009)</taxon>
    </lineage>
</organism>
<keyword evidence="4" id="KW-1185">Reference proteome</keyword>
<keyword evidence="2" id="KW-0472">Membrane</keyword>
<dbReference type="Proteomes" id="UP001500945">
    <property type="component" value="Unassembled WGS sequence"/>
</dbReference>
<feature type="region of interest" description="Disordered" evidence="1">
    <location>
        <begin position="172"/>
        <end position="207"/>
    </location>
</feature>
<keyword evidence="2" id="KW-1133">Transmembrane helix</keyword>
<accession>A0ABP8JY73</accession>
<comment type="caution">
    <text evidence="3">The sequence shown here is derived from an EMBL/GenBank/DDBJ whole genome shotgun (WGS) entry which is preliminary data.</text>
</comment>
<protein>
    <submittedName>
        <fullName evidence="3">DUF2254 domain-containing protein</fullName>
    </submittedName>
</protein>
<dbReference type="Pfam" id="PF10011">
    <property type="entry name" value="DUF2254"/>
    <property type="match status" value="1"/>
</dbReference>
<dbReference type="EMBL" id="BAABGM010000001">
    <property type="protein sequence ID" value="GAA4397817.1"/>
    <property type="molecule type" value="Genomic_DNA"/>
</dbReference>
<evidence type="ECO:0000313" key="3">
    <source>
        <dbReference type="EMBL" id="GAA4397817.1"/>
    </source>
</evidence>
<name>A0ABP8JY73_9MICO</name>